<dbReference type="OMA" id="AVTILWW"/>
<dbReference type="PANTHER" id="PTHR33116">
    <property type="entry name" value="REVERSE TRANSCRIPTASE ZINC-BINDING DOMAIN-CONTAINING PROTEIN-RELATED-RELATED"/>
    <property type="match status" value="1"/>
</dbReference>
<dbReference type="EnsemblPlants" id="Bo4g104760.1">
    <property type="protein sequence ID" value="Bo4g104760.1"/>
    <property type="gene ID" value="Bo4g104760"/>
</dbReference>
<dbReference type="HOGENOM" id="CLU_000680_28_2_1"/>
<dbReference type="AlphaFoldDB" id="A0A0D3BWK6"/>
<sequence>MTMIKSILSPIPSHAMSCFRFSVSLCKRIQSAVTILWWDDQDGQNKMAWVLWEKMTKPKDIGGLGFRDFQAFNDVFLGKLSRRILNKPELLISRILMGKYCPSESSRT</sequence>
<name>A0A0D3BWK6_BRAOL</name>
<reference evidence="1" key="2">
    <citation type="submission" date="2015-03" db="UniProtKB">
        <authorList>
            <consortium name="EnsemblPlants"/>
        </authorList>
    </citation>
    <scope>IDENTIFICATION</scope>
</reference>
<evidence type="ECO:0000313" key="1">
    <source>
        <dbReference type="EnsemblPlants" id="Bo4g104760.1"/>
    </source>
</evidence>
<evidence type="ECO:0000313" key="2">
    <source>
        <dbReference type="Proteomes" id="UP000032141"/>
    </source>
</evidence>
<organism evidence="1 2">
    <name type="scientific">Brassica oleracea var. oleracea</name>
    <dbReference type="NCBI Taxonomy" id="109376"/>
    <lineage>
        <taxon>Eukaryota</taxon>
        <taxon>Viridiplantae</taxon>
        <taxon>Streptophyta</taxon>
        <taxon>Embryophyta</taxon>
        <taxon>Tracheophyta</taxon>
        <taxon>Spermatophyta</taxon>
        <taxon>Magnoliopsida</taxon>
        <taxon>eudicotyledons</taxon>
        <taxon>Gunneridae</taxon>
        <taxon>Pentapetalae</taxon>
        <taxon>rosids</taxon>
        <taxon>malvids</taxon>
        <taxon>Brassicales</taxon>
        <taxon>Brassicaceae</taxon>
        <taxon>Brassiceae</taxon>
        <taxon>Brassica</taxon>
    </lineage>
</organism>
<proteinExistence type="predicted"/>
<dbReference type="Gramene" id="Bo4g104760.1">
    <property type="protein sequence ID" value="Bo4g104760.1"/>
    <property type="gene ID" value="Bo4g104760"/>
</dbReference>
<dbReference type="Proteomes" id="UP000032141">
    <property type="component" value="Chromosome C4"/>
</dbReference>
<protein>
    <submittedName>
        <fullName evidence="1">Uncharacterized protein</fullName>
    </submittedName>
</protein>
<accession>A0A0D3BWK6</accession>
<keyword evidence="2" id="KW-1185">Reference proteome</keyword>
<reference evidence="1 2" key="1">
    <citation type="journal article" date="2014" name="Genome Biol.">
        <title>Transcriptome and methylome profiling reveals relics of genome dominance in the mesopolyploid Brassica oleracea.</title>
        <authorList>
            <person name="Parkin I.A."/>
            <person name="Koh C."/>
            <person name="Tang H."/>
            <person name="Robinson S.J."/>
            <person name="Kagale S."/>
            <person name="Clarke W.E."/>
            <person name="Town C.D."/>
            <person name="Nixon J."/>
            <person name="Krishnakumar V."/>
            <person name="Bidwell S.L."/>
            <person name="Denoeud F."/>
            <person name="Belcram H."/>
            <person name="Links M.G."/>
            <person name="Just J."/>
            <person name="Clarke C."/>
            <person name="Bender T."/>
            <person name="Huebert T."/>
            <person name="Mason A.S."/>
            <person name="Pires J.C."/>
            <person name="Barker G."/>
            <person name="Moore J."/>
            <person name="Walley P.G."/>
            <person name="Manoli S."/>
            <person name="Batley J."/>
            <person name="Edwards D."/>
            <person name="Nelson M.N."/>
            <person name="Wang X."/>
            <person name="Paterson A.H."/>
            <person name="King G."/>
            <person name="Bancroft I."/>
            <person name="Chalhoub B."/>
            <person name="Sharpe A.G."/>
        </authorList>
    </citation>
    <scope>NUCLEOTIDE SEQUENCE</scope>
    <source>
        <strain evidence="1 2">cv. TO1000</strain>
    </source>
</reference>
<dbReference type="PANTHER" id="PTHR33116:SF86">
    <property type="entry name" value="REVERSE TRANSCRIPTASE DOMAIN-CONTAINING PROTEIN"/>
    <property type="match status" value="1"/>
</dbReference>
<dbReference type="eggNOG" id="KOG1075">
    <property type="taxonomic scope" value="Eukaryota"/>
</dbReference>